<organism evidence="5 6">
    <name type="scientific">Symbiodinium natans</name>
    <dbReference type="NCBI Taxonomy" id="878477"/>
    <lineage>
        <taxon>Eukaryota</taxon>
        <taxon>Sar</taxon>
        <taxon>Alveolata</taxon>
        <taxon>Dinophyceae</taxon>
        <taxon>Suessiales</taxon>
        <taxon>Symbiodiniaceae</taxon>
        <taxon>Symbiodinium</taxon>
    </lineage>
</organism>
<keyword evidence="1" id="KW-0677">Repeat</keyword>
<dbReference type="InterPro" id="IPR011990">
    <property type="entry name" value="TPR-like_helical_dom_sf"/>
</dbReference>
<dbReference type="Pfam" id="PF13181">
    <property type="entry name" value="TPR_8"/>
    <property type="match status" value="1"/>
</dbReference>
<feature type="compositionally biased region" description="Basic and acidic residues" evidence="4">
    <location>
        <begin position="16"/>
        <end position="28"/>
    </location>
</feature>
<gene>
    <name evidence="5" type="primary">nphp3</name>
    <name evidence="5" type="ORF">SNAT2548_LOCUS531</name>
</gene>
<reference evidence="5" key="1">
    <citation type="submission" date="2021-02" db="EMBL/GenBank/DDBJ databases">
        <authorList>
            <person name="Dougan E. K."/>
            <person name="Rhodes N."/>
            <person name="Thang M."/>
            <person name="Chan C."/>
        </authorList>
    </citation>
    <scope>NUCLEOTIDE SEQUENCE</scope>
</reference>
<feature type="region of interest" description="Disordered" evidence="4">
    <location>
        <begin position="1"/>
        <end position="28"/>
    </location>
</feature>
<comment type="caution">
    <text evidence="5">The sequence shown here is derived from an EMBL/GenBank/DDBJ whole genome shotgun (WGS) entry which is preliminary data.</text>
</comment>
<dbReference type="PANTHER" id="PTHR45641:SF19">
    <property type="entry name" value="NEPHROCYSTIN-3"/>
    <property type="match status" value="1"/>
</dbReference>
<accession>A0A812GNG2</accession>
<name>A0A812GNG2_9DINO</name>
<evidence type="ECO:0000256" key="3">
    <source>
        <dbReference type="PROSITE-ProRule" id="PRU00339"/>
    </source>
</evidence>
<evidence type="ECO:0000313" key="6">
    <source>
        <dbReference type="Proteomes" id="UP000604046"/>
    </source>
</evidence>
<proteinExistence type="predicted"/>
<dbReference type="Proteomes" id="UP000604046">
    <property type="component" value="Unassembled WGS sequence"/>
</dbReference>
<sequence length="1272" mass="143458">MGTEASADGMPLQADDNTKIDKQADPDHDALPTGWNLIRKRLDVFKMLEGGQAGEALRLGTEMLKKFDASDIQPSEMDPCDRQQMVKIVSICSDACKSLGNQFQRRALLERLLQMQESTINATLPDEAVRILDTLQRLGDCYHRLGNIQKVEKVTKRAMEFCETHFGPDHVHSIPTMRLLASIRDDWPEKRRLAGRCVAIAEQGLGSQHQDLWPHLQLYGMACVELEDLEESQEVLDRCLKIQEQHFVCTNRPEIVPTLFHLGRAWLGLRDFQQSKEVLERCLRIQKLCSLKSPNQEEVSDQELTFALQGGTLVYLGIALESLGNKTESSRSLDRAMKIFEEHSKAASRPLELARALVNNGCLCNHLGMHKRAKELTELALQLFREHRPNDPDVKKALQILAESENQQYHEELREQLKRHQELKFLEQIESQLDTPAIPVHEKVPDDAEAGENQDGALDDGCACNELGWRLLREGKSRDAIAAFSRALEFDVKDVTAYNNRGIAHELAHMTAAAKEDFEKAGQLAKGDADLLAKLELARKWKPVGWKSRGETKAKTRAADADFLLSFATPNTDTNNVLLRILSKVVLFNGGLRPVTFCHDRSLGMGVHIVDGVHQGRTDPEFDNLDHDQKPSEFPKWFQEYSKAAEETKHGILILQLTHDYLKSKACRWEFGYLRRPELMHVVVWDHPPRIVRWQQLVTDVTLCKQVCMPKYDHKKEFGQLWQAIEKEVPADRKAALSSAIELFFTVMRLENLASLVREQEHQAWCELPFRELAHVLASTESTLALGTGCPLVHVLLETGQLQRAQGLGGELLREFDVDEEEGSEELVRMQRFMGKARGALGEHLQQKEILERCVQMQERRFGVDHPKVLTSLNDLANAHGHLGNHAKQLELLERALKISETHLDPSSTDHLEVLNNLAQAHGNRGDIQQERELLERGIRLAEQDPEGQSSQLPKLLTSLALNRGKLGDLQGKKELLQQGLHLQEKRLGQNHPDLIVVLPKLARATHQTGDRDQCRELLRRCLRITEMHFGVEHRNVGTVLDDLSKIWGELGDAQEKKEMLLRALSIYQAHSDHVNVGRTLVNLGAAWASLGDWHQMKQVTQQGMEVLQQHLGPTDPKVAFAISNLGAACLVLGDYSKSKELLERALEISEGSQAQEPHLPALRQMFHNACLALEDSNLRPQCQPEPGELKVARETAPENRVQIKKVHVAEAMSVVEGNVGWDPAMEKCLGQEGVVIVDKTRRLKINVADGGAWWWPVKLLEGAILSSARME</sequence>
<dbReference type="Pfam" id="PF13374">
    <property type="entry name" value="TPR_10"/>
    <property type="match status" value="2"/>
</dbReference>
<protein>
    <submittedName>
        <fullName evidence="5">Nphp3 protein</fullName>
    </submittedName>
</protein>
<keyword evidence="2 3" id="KW-0802">TPR repeat</keyword>
<dbReference type="SUPFAM" id="SSF48452">
    <property type="entry name" value="TPR-like"/>
    <property type="match status" value="3"/>
</dbReference>
<dbReference type="PANTHER" id="PTHR45641">
    <property type="entry name" value="TETRATRICOPEPTIDE REPEAT PROTEIN (AFU_ORTHOLOGUE AFUA_6G03870)"/>
    <property type="match status" value="1"/>
</dbReference>
<evidence type="ECO:0000313" key="5">
    <source>
        <dbReference type="EMBL" id="CAE6922744.1"/>
    </source>
</evidence>
<dbReference type="Pfam" id="PF13424">
    <property type="entry name" value="TPR_12"/>
    <property type="match status" value="2"/>
</dbReference>
<evidence type="ECO:0000256" key="1">
    <source>
        <dbReference type="ARBA" id="ARBA00022737"/>
    </source>
</evidence>
<feature type="non-terminal residue" evidence="5">
    <location>
        <position position="1272"/>
    </location>
</feature>
<dbReference type="PROSITE" id="PS50005">
    <property type="entry name" value="TPR"/>
    <property type="match status" value="1"/>
</dbReference>
<dbReference type="InterPro" id="IPR019734">
    <property type="entry name" value="TPR_rpt"/>
</dbReference>
<dbReference type="Gene3D" id="1.25.40.10">
    <property type="entry name" value="Tetratricopeptide repeat domain"/>
    <property type="match status" value="6"/>
</dbReference>
<dbReference type="EMBL" id="CAJNDS010000025">
    <property type="protein sequence ID" value="CAE6922744.1"/>
    <property type="molecule type" value="Genomic_DNA"/>
</dbReference>
<dbReference type="AlphaFoldDB" id="A0A812GNG2"/>
<dbReference type="SMART" id="SM00028">
    <property type="entry name" value="TPR"/>
    <property type="match status" value="12"/>
</dbReference>
<evidence type="ECO:0000256" key="2">
    <source>
        <dbReference type="ARBA" id="ARBA00022803"/>
    </source>
</evidence>
<feature type="repeat" description="TPR" evidence="3">
    <location>
        <begin position="1120"/>
        <end position="1153"/>
    </location>
</feature>
<keyword evidence="6" id="KW-1185">Reference proteome</keyword>
<evidence type="ECO:0000256" key="4">
    <source>
        <dbReference type="SAM" id="MobiDB-lite"/>
    </source>
</evidence>
<dbReference type="OrthoDB" id="5962828at2759"/>